<dbReference type="InterPro" id="IPR011604">
    <property type="entry name" value="PDDEXK-like_dom_sf"/>
</dbReference>
<dbReference type="GO" id="GO:0016787">
    <property type="term" value="F:hydrolase activity"/>
    <property type="evidence" value="ECO:0007669"/>
    <property type="project" value="UniProtKB-KW"/>
</dbReference>
<dbReference type="Proteomes" id="UP000284779">
    <property type="component" value="Unassembled WGS sequence"/>
</dbReference>
<dbReference type="RefSeq" id="WP_117970349.1">
    <property type="nucleotide sequence ID" value="NZ_CATWJF010000013.1"/>
</dbReference>
<dbReference type="NCBIfam" id="TIGR04328">
    <property type="entry name" value="cas4_PREFRAN"/>
    <property type="match status" value="1"/>
</dbReference>
<dbReference type="EMBL" id="QSFD01000005">
    <property type="protein sequence ID" value="RHA18621.1"/>
    <property type="molecule type" value="Genomic_DNA"/>
</dbReference>
<comment type="caution">
    <text evidence="2">The sequence shown here is derived from an EMBL/GenBank/DDBJ whole genome shotgun (WGS) entry which is preliminary data.</text>
</comment>
<organism evidence="2 4">
    <name type="scientific">Eubacterium ventriosum</name>
    <dbReference type="NCBI Taxonomy" id="39496"/>
    <lineage>
        <taxon>Bacteria</taxon>
        <taxon>Bacillati</taxon>
        <taxon>Bacillota</taxon>
        <taxon>Clostridia</taxon>
        <taxon>Eubacteriales</taxon>
        <taxon>Eubacteriaceae</taxon>
        <taxon>Eubacterium</taxon>
    </lineage>
</organism>
<accession>A0A413R8K1</accession>
<dbReference type="EMBL" id="QRHR01000011">
    <property type="protein sequence ID" value="RHF87816.1"/>
    <property type="molecule type" value="Genomic_DNA"/>
</dbReference>
<dbReference type="InterPro" id="IPR027616">
    <property type="entry name" value="Cas4_PREFRAN"/>
</dbReference>
<reference evidence="4 5" key="1">
    <citation type="submission" date="2018-08" db="EMBL/GenBank/DDBJ databases">
        <title>A genome reference for cultivated species of the human gut microbiota.</title>
        <authorList>
            <person name="Zou Y."/>
            <person name="Xue W."/>
            <person name="Luo G."/>
        </authorList>
    </citation>
    <scope>NUCLEOTIDE SEQUENCE [LARGE SCALE GENOMIC DNA]</scope>
    <source>
        <strain evidence="3 5">AM23-22</strain>
        <strain evidence="2 4">AM44-11BH</strain>
    </source>
</reference>
<evidence type="ECO:0000313" key="3">
    <source>
        <dbReference type="EMBL" id="RHF87816.1"/>
    </source>
</evidence>
<evidence type="ECO:0000313" key="4">
    <source>
        <dbReference type="Proteomes" id="UP000284779"/>
    </source>
</evidence>
<name>A0A413R8K1_9FIRM</name>
<evidence type="ECO:0000313" key="2">
    <source>
        <dbReference type="EMBL" id="RHA18621.1"/>
    </source>
</evidence>
<dbReference type="Proteomes" id="UP000286186">
    <property type="component" value="Unassembled WGS sequence"/>
</dbReference>
<sequence>MDDIIKISNINDFIFCPASIYFHNLYGNENKLMFQSKYQLNGTKAHETVDENKYSTKAEIITALDVYSEQYRIIGKIDIFDKKKKLLVERKKHIKEIYDGYIFQLYAQYYCMKEMGYEIYKLELRSVDDNKKYNVKLPEEDLEMNTKFENTINEIRKFDLEGYQQTNTLKCGNCIYEDACDRSLNRGE</sequence>
<proteinExistence type="predicted"/>
<evidence type="ECO:0000313" key="5">
    <source>
        <dbReference type="Proteomes" id="UP000286186"/>
    </source>
</evidence>
<gene>
    <name evidence="2" type="primary">cas4</name>
    <name evidence="3" type="ORF">DW652_10340</name>
    <name evidence="2" type="ORF">DW944_05995</name>
</gene>
<evidence type="ECO:0000256" key="1">
    <source>
        <dbReference type="ARBA" id="ARBA00022801"/>
    </source>
</evidence>
<protein>
    <submittedName>
        <fullName evidence="2">Type V CRISPR-associated protein Cas4</fullName>
    </submittedName>
</protein>
<keyword evidence="1" id="KW-0378">Hydrolase</keyword>
<dbReference type="AlphaFoldDB" id="A0A413R8K1"/>
<dbReference type="Gene3D" id="3.90.320.10">
    <property type="match status" value="1"/>
</dbReference>
<keyword evidence="4" id="KW-1185">Reference proteome</keyword>